<evidence type="ECO:0000313" key="1">
    <source>
        <dbReference type="EMBL" id="KAK3057823.1"/>
    </source>
</evidence>
<dbReference type="AlphaFoldDB" id="A0AAJ0GHR3"/>
<dbReference type="EMBL" id="JAWDJX010000002">
    <property type="protein sequence ID" value="KAK3057823.1"/>
    <property type="molecule type" value="Genomic_DNA"/>
</dbReference>
<comment type="caution">
    <text evidence="1">The sequence shown here is derived from an EMBL/GenBank/DDBJ whole genome shotgun (WGS) entry which is preliminary data.</text>
</comment>
<reference evidence="1" key="1">
    <citation type="submission" date="2023-04" db="EMBL/GenBank/DDBJ databases">
        <title>Black Yeasts Isolated from many extreme environments.</title>
        <authorList>
            <person name="Coleine C."/>
            <person name="Stajich J.E."/>
            <person name="Selbmann L."/>
        </authorList>
    </citation>
    <scope>NUCLEOTIDE SEQUENCE</scope>
    <source>
        <strain evidence="1">CCFEE 5312</strain>
    </source>
</reference>
<evidence type="ECO:0000313" key="2">
    <source>
        <dbReference type="Proteomes" id="UP001271007"/>
    </source>
</evidence>
<dbReference type="Proteomes" id="UP001271007">
    <property type="component" value="Unassembled WGS sequence"/>
</dbReference>
<gene>
    <name evidence="1" type="ORF">LTR09_000898</name>
</gene>
<accession>A0AAJ0GHR3</accession>
<sequence length="233" mass="26706">MAAQAFFGTFELVEQILLLLPLAKLWHNISLELPHVRNRHDPLQPLDKTEPWINDDRHYDAIQHATCRLLYEVDFMSFTKFPQAYQRRFEHPGDGYTATQHSIESLCEEYLHPAIDTLDRFATMPPVQALTLCVDGQWFTPPLRRPAIWCTIYIKSGIKFQDVLEVADTVARCANREILSEDEPVAFSTVQCIVDTVGKSAESEDARPDQGDQRKWAVYLRGKYPVLGETRSG</sequence>
<proteinExistence type="predicted"/>
<name>A0AAJ0GHR3_9PEZI</name>
<protein>
    <submittedName>
        <fullName evidence="1">Uncharacterized protein</fullName>
    </submittedName>
</protein>
<keyword evidence="2" id="KW-1185">Reference proteome</keyword>
<organism evidence="1 2">
    <name type="scientific">Extremus antarcticus</name>
    <dbReference type="NCBI Taxonomy" id="702011"/>
    <lineage>
        <taxon>Eukaryota</taxon>
        <taxon>Fungi</taxon>
        <taxon>Dikarya</taxon>
        <taxon>Ascomycota</taxon>
        <taxon>Pezizomycotina</taxon>
        <taxon>Dothideomycetes</taxon>
        <taxon>Dothideomycetidae</taxon>
        <taxon>Mycosphaerellales</taxon>
        <taxon>Extremaceae</taxon>
        <taxon>Extremus</taxon>
    </lineage>
</organism>